<gene>
    <name evidence="6" type="ORF">RFI_12026</name>
</gene>
<evidence type="ECO:0000256" key="3">
    <source>
        <dbReference type="ARBA" id="ARBA00022840"/>
    </source>
</evidence>
<dbReference type="Proteomes" id="UP000023152">
    <property type="component" value="Unassembled WGS sequence"/>
</dbReference>
<evidence type="ECO:0000256" key="4">
    <source>
        <dbReference type="ARBA" id="ARBA00023186"/>
    </source>
</evidence>
<dbReference type="SUPFAM" id="SSF110942">
    <property type="entry name" value="HSP90 C-terminal domain"/>
    <property type="match status" value="1"/>
</dbReference>
<dbReference type="GO" id="GO:0051082">
    <property type="term" value="F:unfolded protein binding"/>
    <property type="evidence" value="ECO:0007669"/>
    <property type="project" value="InterPro"/>
</dbReference>
<dbReference type="InterPro" id="IPR020568">
    <property type="entry name" value="Ribosomal_Su5_D2-typ_SF"/>
</dbReference>
<dbReference type="GO" id="GO:0140662">
    <property type="term" value="F:ATP-dependent protein folding chaperone"/>
    <property type="evidence" value="ECO:0007669"/>
    <property type="project" value="InterPro"/>
</dbReference>
<name>X6NGT2_RETFI</name>
<dbReference type="AlphaFoldDB" id="X6NGT2"/>
<feature type="binding site" evidence="5">
    <location>
        <position position="1"/>
    </location>
    <ligand>
        <name>ATP</name>
        <dbReference type="ChEBI" id="CHEBI:30616"/>
    </ligand>
</feature>
<dbReference type="Gene3D" id="3.40.50.11260">
    <property type="match status" value="1"/>
</dbReference>
<dbReference type="Pfam" id="PF00183">
    <property type="entry name" value="HSP90"/>
    <property type="match status" value="1"/>
</dbReference>
<dbReference type="PANTHER" id="PTHR11528">
    <property type="entry name" value="HEAT SHOCK PROTEIN 90 FAMILY MEMBER"/>
    <property type="match status" value="1"/>
</dbReference>
<feature type="binding site" evidence="5">
    <location>
        <position position="102"/>
    </location>
    <ligand>
        <name>ATP</name>
        <dbReference type="ChEBI" id="CHEBI:30616"/>
    </ligand>
</feature>
<dbReference type="FunFam" id="3.40.50.11260:FF:000004">
    <property type="entry name" value="Heat shock protein 75 mitochondrial"/>
    <property type="match status" value="1"/>
</dbReference>
<dbReference type="InterPro" id="IPR036890">
    <property type="entry name" value="HATPase_C_sf"/>
</dbReference>
<dbReference type="GO" id="GO:0016887">
    <property type="term" value="F:ATP hydrolysis activity"/>
    <property type="evidence" value="ECO:0007669"/>
    <property type="project" value="InterPro"/>
</dbReference>
<sequence length="577" mass="66696">MSEKELIENLGTIARSGSKAFVRQVQEKRQKYKEATGVDLNEASVRESIIGQFGVGFYSVFMVCDKVDVYSKSCNGGQGYYWTSDGTGTYSIAPCDNIERGTKLVIHLKDSVKDEFTDKNRVEAVIKKYSAYLMFPIRLNGSKITSSGAVWTKNPSEVKEWEHKEFYQLISNHYDSPFYTYHSHFDATKFTAQALIYFPTTHQERFGGARLKPGVSIYCRKVLVKKNAPEIIPDWLRFVKGAVDSENIPIHISRENMQDSELIKQLQESLVMKIVDFLKRQSTKDPSRYLKWYDEFCGFIKEGVCNDYKNRSRIAKLLRYETNKTHANEKVSLDDYIDRMKQSQKTEIYYLSARNRDAALKSPYMEAFADSDIEVLFCYAQIDDFCMKGLGGYRGKDLVDIEKSTSVQASRPDDHALTEDECRRLGKWLRKQFPHRIEKAEMTLRLKTHPAVLVDHQAQSYRDYLTRLGEDVRPSPQRMQINPSHNIVRGLYRLIEEDEHKALAVARQLVNNAFIAAGIIDDPKDILPDIYDVMELSLGLHPDYELAKKRHQKALKENEEWQQKEVERLRKIGEEAS</sequence>
<keyword evidence="4" id="KW-0143">Chaperone</keyword>
<dbReference type="InterPro" id="IPR001404">
    <property type="entry name" value="Hsp90_fam"/>
</dbReference>
<evidence type="ECO:0000313" key="6">
    <source>
        <dbReference type="EMBL" id="ETO25118.1"/>
    </source>
</evidence>
<evidence type="ECO:0000313" key="7">
    <source>
        <dbReference type="Proteomes" id="UP000023152"/>
    </source>
</evidence>
<keyword evidence="7" id="KW-1185">Reference proteome</keyword>
<dbReference type="OMA" id="PIHISRE"/>
<feature type="binding site" evidence="5">
    <location>
        <position position="9"/>
    </location>
    <ligand>
        <name>ATP</name>
        <dbReference type="ChEBI" id="CHEBI:30616"/>
    </ligand>
</feature>
<dbReference type="InterPro" id="IPR037196">
    <property type="entry name" value="HSP90_C"/>
</dbReference>
<organism evidence="6 7">
    <name type="scientific">Reticulomyxa filosa</name>
    <dbReference type="NCBI Taxonomy" id="46433"/>
    <lineage>
        <taxon>Eukaryota</taxon>
        <taxon>Sar</taxon>
        <taxon>Rhizaria</taxon>
        <taxon>Retaria</taxon>
        <taxon>Foraminifera</taxon>
        <taxon>Monothalamids</taxon>
        <taxon>Reticulomyxidae</taxon>
        <taxon>Reticulomyxa</taxon>
    </lineage>
</organism>
<protein>
    <submittedName>
        <fullName evidence="6">TNF receptor-associated protein</fullName>
    </submittedName>
</protein>
<dbReference type="PRINTS" id="PR00775">
    <property type="entry name" value="HEATSHOCK90"/>
</dbReference>
<keyword evidence="6" id="KW-0675">Receptor</keyword>
<proteinExistence type="inferred from homology"/>
<keyword evidence="3 5" id="KW-0067">ATP-binding</keyword>
<evidence type="ECO:0000256" key="5">
    <source>
        <dbReference type="PIRSR" id="PIRSR002583-1"/>
    </source>
</evidence>
<feature type="binding site" evidence="5">
    <location>
        <begin position="52"/>
        <end position="57"/>
    </location>
    <ligand>
        <name>ATP</name>
        <dbReference type="ChEBI" id="CHEBI:30616"/>
    </ligand>
</feature>
<dbReference type="OrthoDB" id="28737at2759"/>
<dbReference type="NCBIfam" id="NF003555">
    <property type="entry name" value="PRK05218.1"/>
    <property type="match status" value="1"/>
</dbReference>
<dbReference type="SUPFAM" id="SSF54211">
    <property type="entry name" value="Ribosomal protein S5 domain 2-like"/>
    <property type="match status" value="1"/>
</dbReference>
<dbReference type="GO" id="GO:0005524">
    <property type="term" value="F:ATP binding"/>
    <property type="evidence" value="ECO:0007669"/>
    <property type="project" value="UniProtKB-KW"/>
</dbReference>
<dbReference type="Gene3D" id="3.30.565.10">
    <property type="entry name" value="Histidine kinase-like ATPase, C-terminal domain"/>
    <property type="match status" value="1"/>
</dbReference>
<dbReference type="Gene3D" id="3.30.230.80">
    <property type="match status" value="1"/>
</dbReference>
<comment type="caution">
    <text evidence="6">The sequence shown here is derived from an EMBL/GenBank/DDBJ whole genome shotgun (WGS) entry which is preliminary data.</text>
</comment>
<keyword evidence="2 5" id="KW-0547">Nucleotide-binding</keyword>
<dbReference type="InterPro" id="IPR020575">
    <property type="entry name" value="Hsp90_N"/>
</dbReference>
<accession>X6NGT2</accession>
<evidence type="ECO:0000256" key="2">
    <source>
        <dbReference type="ARBA" id="ARBA00022741"/>
    </source>
</evidence>
<dbReference type="SUPFAM" id="SSF55874">
    <property type="entry name" value="ATPase domain of HSP90 chaperone/DNA topoisomerase II/histidine kinase"/>
    <property type="match status" value="1"/>
</dbReference>
<evidence type="ECO:0000256" key="1">
    <source>
        <dbReference type="ARBA" id="ARBA00008239"/>
    </source>
</evidence>
<reference evidence="6 7" key="1">
    <citation type="journal article" date="2013" name="Curr. Biol.">
        <title>The Genome of the Foraminiferan Reticulomyxa filosa.</title>
        <authorList>
            <person name="Glockner G."/>
            <person name="Hulsmann N."/>
            <person name="Schleicher M."/>
            <person name="Noegel A.A."/>
            <person name="Eichinger L."/>
            <person name="Gallinger C."/>
            <person name="Pawlowski J."/>
            <person name="Sierra R."/>
            <person name="Euteneuer U."/>
            <person name="Pillet L."/>
            <person name="Moustafa A."/>
            <person name="Platzer M."/>
            <person name="Groth M."/>
            <person name="Szafranski K."/>
            <person name="Schliwa M."/>
        </authorList>
    </citation>
    <scope>NUCLEOTIDE SEQUENCE [LARGE SCALE GENOMIC DNA]</scope>
</reference>
<feature type="binding site" evidence="5">
    <location>
        <begin position="16"/>
        <end position="17"/>
    </location>
    <ligand>
        <name>ATP</name>
        <dbReference type="ChEBI" id="CHEBI:30616"/>
    </ligand>
</feature>
<feature type="binding site" evidence="5">
    <location>
        <position position="254"/>
    </location>
    <ligand>
        <name>ATP</name>
        <dbReference type="ChEBI" id="CHEBI:30616"/>
    </ligand>
</feature>
<comment type="similarity">
    <text evidence="1">Belongs to the heat shock protein 90 family.</text>
</comment>
<dbReference type="PIRSF" id="PIRSF002583">
    <property type="entry name" value="Hsp90"/>
    <property type="match status" value="1"/>
</dbReference>
<dbReference type="Gene3D" id="1.20.120.790">
    <property type="entry name" value="Heat shock protein 90, C-terminal domain"/>
    <property type="match status" value="1"/>
</dbReference>
<dbReference type="EMBL" id="ASPP01008736">
    <property type="protein sequence ID" value="ETO25118.1"/>
    <property type="molecule type" value="Genomic_DNA"/>
</dbReference>